<gene>
    <name evidence="2" type="ORF">Lsed01_00817</name>
</gene>
<evidence type="ECO:0000313" key="3">
    <source>
        <dbReference type="Proteomes" id="UP001426770"/>
    </source>
</evidence>
<dbReference type="RefSeq" id="WP_286214619.1">
    <property type="nucleotide sequence ID" value="NZ_AP027736.1"/>
</dbReference>
<accession>A0ABP9WF01</accession>
<protein>
    <recommendedName>
        <fullName evidence="1">NAD-dependent epimerase/dehydratase domain-containing protein</fullName>
    </recommendedName>
</protein>
<dbReference type="PANTHER" id="PTHR48079:SF6">
    <property type="entry name" value="NAD(P)-BINDING DOMAIN-CONTAINING PROTEIN-RELATED"/>
    <property type="match status" value="1"/>
</dbReference>
<keyword evidence="3" id="KW-1185">Reference proteome</keyword>
<organism evidence="2 3">
    <name type="scientific">Demequina sediminis</name>
    <dbReference type="NCBI Taxonomy" id="1930058"/>
    <lineage>
        <taxon>Bacteria</taxon>
        <taxon>Bacillati</taxon>
        <taxon>Actinomycetota</taxon>
        <taxon>Actinomycetes</taxon>
        <taxon>Micrococcales</taxon>
        <taxon>Demequinaceae</taxon>
        <taxon>Demequina</taxon>
    </lineage>
</organism>
<dbReference type="InterPro" id="IPR051783">
    <property type="entry name" value="NAD(P)-dependent_oxidoreduct"/>
</dbReference>
<evidence type="ECO:0000313" key="2">
    <source>
        <dbReference type="EMBL" id="GAA5518392.1"/>
    </source>
</evidence>
<reference evidence="2 3" key="1">
    <citation type="submission" date="2024-02" db="EMBL/GenBank/DDBJ databases">
        <title>Lysinimicrobium sediminis NBRC 112286.</title>
        <authorList>
            <person name="Ichikawa N."/>
            <person name="Katano-Makiyama Y."/>
            <person name="Hidaka K."/>
        </authorList>
    </citation>
    <scope>NUCLEOTIDE SEQUENCE [LARGE SCALE GENOMIC DNA]</scope>
    <source>
        <strain evidence="2 3">NBRC 112286</strain>
    </source>
</reference>
<dbReference type="Pfam" id="PF01370">
    <property type="entry name" value="Epimerase"/>
    <property type="match status" value="1"/>
</dbReference>
<feature type="domain" description="NAD-dependent epimerase/dehydratase" evidence="1">
    <location>
        <begin position="5"/>
        <end position="210"/>
    </location>
</feature>
<comment type="caution">
    <text evidence="2">The sequence shown here is derived from an EMBL/GenBank/DDBJ whole genome shotgun (WGS) entry which is preliminary data.</text>
</comment>
<name>A0ABP9WF01_9MICO</name>
<dbReference type="EMBL" id="BAABRR010000003">
    <property type="protein sequence ID" value="GAA5518392.1"/>
    <property type="molecule type" value="Genomic_DNA"/>
</dbReference>
<evidence type="ECO:0000259" key="1">
    <source>
        <dbReference type="Pfam" id="PF01370"/>
    </source>
</evidence>
<sequence>MPALLILGGTAWVGRETAREALARGWEVTCLARGESGAVAAGARHVVADRDSPDAYAEVAGHDWDAVVEVSWQPRHVREAAQALAGRAAHWTYVSSVAAYAPSRSLIPEDAPLRAPAAPDERVDASRYDAAKVRCELDTLVVHPAALLVRAGVIVGPGDNTERFPYWPRRAAQAGAAPMLAPAEPAHPLQLIDVRDLVAWMLGAVEAGVTGAVNAVGPQIPFGTMVAAAREAAGATGPLVEAPADWLEERGVRRWKGEASLPLWVPDRGEEARTGYHSDERLLATGATLRPLAETMRDVLAEEIALGVERGGVAGLTRERELALLAELG</sequence>
<dbReference type="InterPro" id="IPR001509">
    <property type="entry name" value="Epimerase_deHydtase"/>
</dbReference>
<proteinExistence type="predicted"/>
<dbReference type="Proteomes" id="UP001426770">
    <property type="component" value="Unassembled WGS sequence"/>
</dbReference>
<dbReference type="Gene3D" id="3.40.50.720">
    <property type="entry name" value="NAD(P)-binding Rossmann-like Domain"/>
    <property type="match status" value="1"/>
</dbReference>
<dbReference type="PANTHER" id="PTHR48079">
    <property type="entry name" value="PROTEIN YEEZ"/>
    <property type="match status" value="1"/>
</dbReference>
<dbReference type="InterPro" id="IPR036291">
    <property type="entry name" value="NAD(P)-bd_dom_sf"/>
</dbReference>
<dbReference type="SUPFAM" id="SSF51735">
    <property type="entry name" value="NAD(P)-binding Rossmann-fold domains"/>
    <property type="match status" value="1"/>
</dbReference>